<evidence type="ECO:0000313" key="2">
    <source>
        <dbReference type="EMBL" id="EMS77656.1"/>
    </source>
</evidence>
<sequence length="483" mass="56017">MITQAKKLYLKDFYLLIVLLFFSFFSVYYMPVMFNRIAFLIILVATFRTKFDYVYLVWFFIINDAPARLFSAGALDDVGRIPLYPLVSGISISFQDLFFALYIYKYLSQKKIPPFIFKKEFTWYLLFGIFVVGYSLLLGMTMDNMLQTFRIFLPWSMIFIVPAYIGSKEKIIRSSLLIFPIVFLAFLSLCYSYVTGDYLNDVLRGVSFSHTLLVRDEFASRSHSAAFIIIFSVIQAFYYLLDKNNQINKNYLGAVIFFGLFSILLTASRGWTIALTFFLFGSLFFTGFSRNIAKWIRIVAVSVIVFWFIGSQFPLIQKQLDATFQRLATLEMLVSGDVTAGGTLQRIDVRGPRVMSKFWESPFVGWGFSNDYYDFADGHVGHQNILLNVGILGYVFVNGLFVVLCMKIWRFSRIKEIRKNEGKLSLIYVFGLMAVFVIHSSSTQFWGIDMGFNQLQKLIFFGFFLAAVNTIYQDYQYHRDNRL</sequence>
<dbReference type="OrthoDB" id="10003748at2"/>
<evidence type="ECO:0000256" key="1">
    <source>
        <dbReference type="SAM" id="Phobius"/>
    </source>
</evidence>
<dbReference type="RefSeq" id="WP_006968350.1">
    <property type="nucleotide sequence ID" value="NZ_APJX01000013.1"/>
</dbReference>
<feature type="transmembrane region" description="Helical" evidence="1">
    <location>
        <begin position="148"/>
        <end position="165"/>
    </location>
</feature>
<comment type="caution">
    <text evidence="2">The sequence shown here is derived from an EMBL/GenBank/DDBJ whole genome shotgun (WGS) entry which is preliminary data.</text>
</comment>
<proteinExistence type="predicted"/>
<feature type="transmembrane region" description="Helical" evidence="1">
    <location>
        <begin position="426"/>
        <end position="448"/>
    </location>
</feature>
<keyword evidence="1" id="KW-0472">Membrane</keyword>
<dbReference type="AlphaFoldDB" id="S0G1S7"/>
<accession>S0G1S7</accession>
<feature type="transmembrane region" description="Helical" evidence="1">
    <location>
        <begin position="454"/>
        <end position="472"/>
    </location>
</feature>
<reference evidence="2 3" key="1">
    <citation type="journal article" date="2013" name="Genome Announc.">
        <title>Draft Genome Sequence of Desulfotignum phosphitoxidans DSM 13687 Strain FiPS-3.</title>
        <authorList>
            <person name="Poehlein A."/>
            <person name="Daniel R."/>
            <person name="Simeonova D.D."/>
        </authorList>
    </citation>
    <scope>NUCLEOTIDE SEQUENCE [LARGE SCALE GENOMIC DNA]</scope>
    <source>
        <strain evidence="2 3">DSM 13687</strain>
    </source>
</reference>
<name>S0G1S7_9BACT</name>
<feature type="transmembrane region" description="Helical" evidence="1">
    <location>
        <begin position="295"/>
        <end position="316"/>
    </location>
</feature>
<keyword evidence="1" id="KW-1133">Transmembrane helix</keyword>
<evidence type="ECO:0000313" key="3">
    <source>
        <dbReference type="Proteomes" id="UP000014216"/>
    </source>
</evidence>
<feature type="transmembrane region" description="Helical" evidence="1">
    <location>
        <begin position="13"/>
        <end position="30"/>
    </location>
</feature>
<dbReference type="EMBL" id="APJX01000013">
    <property type="protein sequence ID" value="EMS77656.1"/>
    <property type="molecule type" value="Genomic_DNA"/>
</dbReference>
<feature type="transmembrane region" description="Helical" evidence="1">
    <location>
        <begin position="271"/>
        <end position="288"/>
    </location>
</feature>
<dbReference type="Proteomes" id="UP000014216">
    <property type="component" value="Unassembled WGS sequence"/>
</dbReference>
<feature type="transmembrane region" description="Helical" evidence="1">
    <location>
        <begin position="123"/>
        <end position="142"/>
    </location>
</feature>
<gene>
    <name evidence="2" type="ORF">Dpo_13c00540</name>
</gene>
<keyword evidence="1" id="KW-0812">Transmembrane</keyword>
<feature type="transmembrane region" description="Helical" evidence="1">
    <location>
        <begin position="177"/>
        <end position="194"/>
    </location>
</feature>
<feature type="transmembrane region" description="Helical" evidence="1">
    <location>
        <begin position="37"/>
        <end position="61"/>
    </location>
</feature>
<feature type="transmembrane region" description="Helical" evidence="1">
    <location>
        <begin position="385"/>
        <end position="405"/>
    </location>
</feature>
<feature type="transmembrane region" description="Helical" evidence="1">
    <location>
        <begin position="81"/>
        <end position="103"/>
    </location>
</feature>
<feature type="transmembrane region" description="Helical" evidence="1">
    <location>
        <begin position="248"/>
        <end position="265"/>
    </location>
</feature>
<organism evidence="2 3">
    <name type="scientific">Desulfotignum phosphitoxidans DSM 13687</name>
    <dbReference type="NCBI Taxonomy" id="1286635"/>
    <lineage>
        <taxon>Bacteria</taxon>
        <taxon>Pseudomonadati</taxon>
        <taxon>Thermodesulfobacteriota</taxon>
        <taxon>Desulfobacteria</taxon>
        <taxon>Desulfobacterales</taxon>
        <taxon>Desulfobacteraceae</taxon>
        <taxon>Desulfotignum</taxon>
    </lineage>
</organism>
<feature type="transmembrane region" description="Helical" evidence="1">
    <location>
        <begin position="222"/>
        <end position="241"/>
    </location>
</feature>
<protein>
    <submittedName>
        <fullName evidence="2">Putative membrane protein</fullName>
    </submittedName>
</protein>
<keyword evidence="3" id="KW-1185">Reference proteome</keyword>